<proteinExistence type="predicted"/>
<dbReference type="PANTHER" id="PTHR43158">
    <property type="entry name" value="SKFA PEPTIDE EXPORT ATP-BINDING PROTEIN SKFE"/>
    <property type="match status" value="1"/>
</dbReference>
<evidence type="ECO:0000256" key="1">
    <source>
        <dbReference type="ARBA" id="ARBA00022741"/>
    </source>
</evidence>
<evidence type="ECO:0000313" key="4">
    <source>
        <dbReference type="EMBL" id="GME68544.1"/>
    </source>
</evidence>
<evidence type="ECO:0000313" key="5">
    <source>
        <dbReference type="Proteomes" id="UP001165120"/>
    </source>
</evidence>
<organism evidence="4 5">
    <name type="scientific">Candida boidinii</name>
    <name type="common">Yeast</name>
    <dbReference type="NCBI Taxonomy" id="5477"/>
    <lineage>
        <taxon>Eukaryota</taxon>
        <taxon>Fungi</taxon>
        <taxon>Dikarya</taxon>
        <taxon>Ascomycota</taxon>
        <taxon>Saccharomycotina</taxon>
        <taxon>Pichiomycetes</taxon>
        <taxon>Pichiales</taxon>
        <taxon>Pichiaceae</taxon>
        <taxon>Ogataea</taxon>
        <taxon>Ogataea/Candida clade</taxon>
    </lineage>
</organism>
<feature type="domain" description="ABC transporter" evidence="3">
    <location>
        <begin position="35"/>
        <end position="276"/>
    </location>
</feature>
<reference evidence="4" key="1">
    <citation type="submission" date="2023-04" db="EMBL/GenBank/DDBJ databases">
        <title>Candida boidinii NBRC 10035.</title>
        <authorList>
            <person name="Ichikawa N."/>
            <person name="Sato H."/>
            <person name="Tonouchi N."/>
        </authorList>
    </citation>
    <scope>NUCLEOTIDE SEQUENCE</scope>
    <source>
        <strain evidence="4">NBRC 10035</strain>
    </source>
</reference>
<dbReference type="AlphaFoldDB" id="A0A9W6SYG1"/>
<dbReference type="OrthoDB" id="6512918at2759"/>
<keyword evidence="1" id="KW-0547">Nucleotide-binding</keyword>
<dbReference type="GO" id="GO:0016887">
    <property type="term" value="F:ATP hydrolysis activity"/>
    <property type="evidence" value="ECO:0007669"/>
    <property type="project" value="InterPro"/>
</dbReference>
<dbReference type="SUPFAM" id="SSF52540">
    <property type="entry name" value="P-loop containing nucleoside triphosphate hydrolases"/>
    <property type="match status" value="1"/>
</dbReference>
<dbReference type="Pfam" id="PF00005">
    <property type="entry name" value="ABC_tran"/>
    <property type="match status" value="1"/>
</dbReference>
<dbReference type="InterPro" id="IPR003593">
    <property type="entry name" value="AAA+_ATPase"/>
</dbReference>
<gene>
    <name evidence="4" type="ORF">Cboi02_000171800</name>
</gene>
<dbReference type="SMART" id="SM00382">
    <property type="entry name" value="AAA"/>
    <property type="match status" value="1"/>
</dbReference>
<dbReference type="GO" id="GO:0005524">
    <property type="term" value="F:ATP binding"/>
    <property type="evidence" value="ECO:0007669"/>
    <property type="project" value="UniProtKB-KW"/>
</dbReference>
<name>A0A9W6SYG1_CANBO</name>
<comment type="caution">
    <text evidence="4">The sequence shown here is derived from an EMBL/GenBank/DDBJ whole genome shotgun (WGS) entry which is preliminary data.</text>
</comment>
<keyword evidence="5" id="KW-1185">Reference proteome</keyword>
<accession>A0A9W6SYG1</accession>
<dbReference type="Proteomes" id="UP001165120">
    <property type="component" value="Unassembled WGS sequence"/>
</dbReference>
<protein>
    <submittedName>
        <fullName evidence="4">Unnamed protein product</fullName>
    </submittedName>
</protein>
<evidence type="ECO:0000259" key="3">
    <source>
        <dbReference type="PROSITE" id="PS50893"/>
    </source>
</evidence>
<dbReference type="EMBL" id="BSXN01000436">
    <property type="protein sequence ID" value="GME68544.1"/>
    <property type="molecule type" value="Genomic_DNA"/>
</dbReference>
<dbReference type="Gene3D" id="3.40.50.300">
    <property type="entry name" value="P-loop containing nucleotide triphosphate hydrolases"/>
    <property type="match status" value="1"/>
</dbReference>
<sequence>MINIIRVQFEDKNRYTCTINSKFKLKMGEEQDYAIVTENLTYTFPHTNRVGLYNINLKLDRKSRLLLIGPNGAGKSTLLKILAGQKLIKSGKILLNGIDPFAFNKSVPVGADGVKKAPQHNVITYLGTEWANNGITQRDIPVTVLIESIGGNIYPERRDLLINLLDVDINWRMNQISDGERRRIQLIMGLLKPWDLLLLDEVTVDLDVLVRSRLLQFLEKETQERNCTIVYATHIFDGLGSWPTRIVHLSGGCKLQDYSFDKIKFSNSIKGEADDQDLRGAKRPSEDDVEEDEIVLKIRKTDSLHPLALAWLYKDLELRGERTEDKTRPKFEDLAKKMTEYYYDDKDRVTEYFMKTRRV</sequence>
<dbReference type="InterPro" id="IPR027417">
    <property type="entry name" value="P-loop_NTPase"/>
</dbReference>
<dbReference type="PANTHER" id="PTHR43158:SF2">
    <property type="entry name" value="SKFA PEPTIDE EXPORT ATP-BINDING PROTEIN SKFE"/>
    <property type="match status" value="1"/>
</dbReference>
<dbReference type="PROSITE" id="PS50893">
    <property type="entry name" value="ABC_TRANSPORTER_2"/>
    <property type="match status" value="1"/>
</dbReference>
<keyword evidence="2" id="KW-0067">ATP-binding</keyword>
<dbReference type="InterPro" id="IPR003439">
    <property type="entry name" value="ABC_transporter-like_ATP-bd"/>
</dbReference>
<evidence type="ECO:0000256" key="2">
    <source>
        <dbReference type="ARBA" id="ARBA00022840"/>
    </source>
</evidence>